<dbReference type="PANTHER" id="PTHR22975:SF5">
    <property type="entry name" value="INACTIVE UBIQUITIN CARBOXYL-TERMINAL HYDROLASE 54"/>
    <property type="match status" value="1"/>
</dbReference>
<feature type="compositionally biased region" description="Polar residues" evidence="3">
    <location>
        <begin position="89"/>
        <end position="103"/>
    </location>
</feature>
<dbReference type="EMBL" id="AFYH01155920">
    <property type="status" value="NOT_ANNOTATED_CDS"/>
    <property type="molecule type" value="Genomic_DNA"/>
</dbReference>
<dbReference type="GO" id="GO:0016787">
    <property type="term" value="F:hydrolase activity"/>
    <property type="evidence" value="ECO:0007669"/>
    <property type="project" value="UniProtKB-KW"/>
</dbReference>
<keyword evidence="1" id="KW-0833">Ubl conjugation pathway</keyword>
<feature type="region of interest" description="Disordered" evidence="3">
    <location>
        <begin position="446"/>
        <end position="492"/>
    </location>
</feature>
<feature type="region of interest" description="Disordered" evidence="3">
    <location>
        <begin position="802"/>
        <end position="824"/>
    </location>
</feature>
<dbReference type="FunCoup" id="H3AKN5">
    <property type="interactions" value="1399"/>
</dbReference>
<feature type="region of interest" description="Disordered" evidence="3">
    <location>
        <begin position="1010"/>
        <end position="1069"/>
    </location>
</feature>
<dbReference type="InterPro" id="IPR052398">
    <property type="entry name" value="Ubiquitin_hydrolase_53/54"/>
</dbReference>
<dbReference type="EMBL" id="AFYH01155919">
    <property type="status" value="NOT_ANNOTATED_CDS"/>
    <property type="molecule type" value="Genomic_DNA"/>
</dbReference>
<evidence type="ECO:0000256" key="2">
    <source>
        <dbReference type="ARBA" id="ARBA00022801"/>
    </source>
</evidence>
<feature type="compositionally biased region" description="Basic and acidic residues" evidence="3">
    <location>
        <begin position="480"/>
        <end position="490"/>
    </location>
</feature>
<feature type="region of interest" description="Disordered" evidence="3">
    <location>
        <begin position="509"/>
        <end position="540"/>
    </location>
</feature>
<feature type="region of interest" description="Disordered" evidence="3">
    <location>
        <begin position="1182"/>
        <end position="1223"/>
    </location>
</feature>
<feature type="compositionally biased region" description="Polar residues" evidence="3">
    <location>
        <begin position="255"/>
        <end position="264"/>
    </location>
</feature>
<dbReference type="eggNOG" id="KOG1887">
    <property type="taxonomic scope" value="Eukaryota"/>
</dbReference>
<feature type="compositionally biased region" description="Low complexity" evidence="3">
    <location>
        <begin position="1028"/>
        <end position="1037"/>
    </location>
</feature>
<dbReference type="EMBL" id="AFYH01155922">
    <property type="status" value="NOT_ANNOTATED_CDS"/>
    <property type="molecule type" value="Genomic_DNA"/>
</dbReference>
<accession>H3AKN5</accession>
<name>H3AKN5_LATCH</name>
<feature type="region of interest" description="Disordered" evidence="3">
    <location>
        <begin position="850"/>
        <end position="880"/>
    </location>
</feature>
<dbReference type="GeneTree" id="ENSGT00940000155571"/>
<feature type="compositionally biased region" description="Polar residues" evidence="3">
    <location>
        <begin position="1182"/>
        <end position="1199"/>
    </location>
</feature>
<feature type="compositionally biased region" description="Low complexity" evidence="3">
    <location>
        <begin position="129"/>
        <end position="139"/>
    </location>
</feature>
<feature type="compositionally biased region" description="Basic and acidic residues" evidence="3">
    <location>
        <begin position="178"/>
        <end position="209"/>
    </location>
</feature>
<dbReference type="InParanoid" id="H3AKN5"/>
<reference evidence="4" key="2">
    <citation type="submission" date="2025-08" db="UniProtKB">
        <authorList>
            <consortium name="Ensembl"/>
        </authorList>
    </citation>
    <scope>IDENTIFICATION</scope>
</reference>
<feature type="compositionally biased region" description="Basic and acidic residues" evidence="3">
    <location>
        <begin position="18"/>
        <end position="43"/>
    </location>
</feature>
<proteinExistence type="predicted"/>
<evidence type="ECO:0000256" key="3">
    <source>
        <dbReference type="SAM" id="MobiDB-lite"/>
    </source>
</evidence>
<evidence type="ECO:0000313" key="5">
    <source>
        <dbReference type="Proteomes" id="UP000008672"/>
    </source>
</evidence>
<dbReference type="AlphaFoldDB" id="H3AKN5"/>
<feature type="compositionally biased region" description="Polar residues" evidence="3">
    <location>
        <begin position="869"/>
        <end position="880"/>
    </location>
</feature>
<reference evidence="4" key="3">
    <citation type="submission" date="2025-09" db="UniProtKB">
        <authorList>
            <consortium name="Ensembl"/>
        </authorList>
    </citation>
    <scope>IDENTIFICATION</scope>
</reference>
<feature type="compositionally biased region" description="Polar residues" evidence="3">
    <location>
        <begin position="111"/>
        <end position="120"/>
    </location>
</feature>
<feature type="compositionally biased region" description="Polar residues" evidence="3">
    <location>
        <begin position="446"/>
        <end position="456"/>
    </location>
</feature>
<dbReference type="Proteomes" id="UP000008672">
    <property type="component" value="Unassembled WGS sequence"/>
</dbReference>
<reference evidence="5" key="1">
    <citation type="submission" date="2011-08" db="EMBL/GenBank/DDBJ databases">
        <title>The draft genome of Latimeria chalumnae.</title>
        <authorList>
            <person name="Di Palma F."/>
            <person name="Alfoldi J."/>
            <person name="Johnson J."/>
            <person name="Berlin A."/>
            <person name="Gnerre S."/>
            <person name="Jaffe D."/>
            <person name="MacCallum I."/>
            <person name="Young S."/>
            <person name="Walker B.J."/>
            <person name="Lander E."/>
            <person name="Lindblad-Toh K."/>
        </authorList>
    </citation>
    <scope>NUCLEOTIDE SEQUENCE [LARGE SCALE GENOMIC DNA]</scope>
    <source>
        <strain evidence="5">Wild caught</strain>
    </source>
</reference>
<feature type="region of interest" description="Disordered" evidence="3">
    <location>
        <begin position="763"/>
        <end position="784"/>
    </location>
</feature>
<feature type="region of interest" description="Disordered" evidence="3">
    <location>
        <begin position="1"/>
        <end position="322"/>
    </location>
</feature>
<evidence type="ECO:0000256" key="1">
    <source>
        <dbReference type="ARBA" id="ARBA00022786"/>
    </source>
</evidence>
<dbReference type="EMBL" id="AFYH01155921">
    <property type="status" value="NOT_ANNOTATED_CDS"/>
    <property type="molecule type" value="Genomic_DNA"/>
</dbReference>
<feature type="compositionally biased region" description="Polar residues" evidence="3">
    <location>
        <begin position="294"/>
        <end position="308"/>
    </location>
</feature>
<protein>
    <submittedName>
        <fullName evidence="4">Uncharacterized protein</fullName>
    </submittedName>
</protein>
<keyword evidence="5" id="KW-1185">Reference proteome</keyword>
<organism evidence="4 5">
    <name type="scientific">Latimeria chalumnae</name>
    <name type="common">Coelacanth</name>
    <dbReference type="NCBI Taxonomy" id="7897"/>
    <lineage>
        <taxon>Eukaryota</taxon>
        <taxon>Metazoa</taxon>
        <taxon>Chordata</taxon>
        <taxon>Craniata</taxon>
        <taxon>Vertebrata</taxon>
        <taxon>Euteleostomi</taxon>
        <taxon>Coelacanthiformes</taxon>
        <taxon>Coelacanthidae</taxon>
        <taxon>Latimeria</taxon>
    </lineage>
</organism>
<dbReference type="Ensembl" id="ENSLACT00000010283.1">
    <property type="protein sequence ID" value="ENSLACP00000010206.1"/>
    <property type="gene ID" value="ENSLACG00000008993.1"/>
</dbReference>
<feature type="compositionally biased region" description="Polar residues" evidence="3">
    <location>
        <begin position="802"/>
        <end position="812"/>
    </location>
</feature>
<feature type="compositionally biased region" description="Basic and acidic residues" evidence="3">
    <location>
        <begin position="51"/>
        <end position="61"/>
    </location>
</feature>
<evidence type="ECO:0000313" key="4">
    <source>
        <dbReference type="Ensembl" id="ENSLACP00000010206.1"/>
    </source>
</evidence>
<feature type="compositionally biased region" description="Low complexity" evidence="3">
    <location>
        <begin position="233"/>
        <end position="248"/>
    </location>
</feature>
<dbReference type="OMA" id="YGAENFH"/>
<feature type="compositionally biased region" description="Basic and acidic residues" evidence="3">
    <location>
        <begin position="310"/>
        <end position="322"/>
    </location>
</feature>
<dbReference type="PANTHER" id="PTHR22975">
    <property type="entry name" value="UBIQUITIN SPECIFIC PROTEINASE"/>
    <property type="match status" value="1"/>
</dbReference>
<feature type="compositionally biased region" description="Low complexity" evidence="3">
    <location>
        <begin position="268"/>
        <end position="289"/>
    </location>
</feature>
<sequence>GHLTDCESNEQPGFKKGTSMDRKRSSSRPRRIEDRAKPGKGEEAQSSGYHSEGETLKEKQAPRTAPKPSASRLKEFKETMSNIIHIRASHQSPDQGRSSNPSQKKAGDQVDSGQSRASSGHSRDWEIESTSSDSKSSSSGRYRPAWKPRREVLNIDSIFSKEKRKHLGYTQLSTSSEDAGKAGVEHEVEGKAEAAAQEGKESWQNEKSGKSAYSSRGGLHLIDLQPRLIQRMESGYESSERNSSSPISMDIPLSEGSSANSYRESNMKKPAVSSSPSWKSVPKSHSSSALHQEPTLSSPNWLSSQHSFGKTKESNKNKYSRTQEERIRMQLFLEMREKKEKLFEVTVFLMSHYTRFKFLTEKELLAVASAGRSDSIEKSLQEVDSMLEQSFRLEQKGEMASALSLCNEAMPKLRLAMHDASASTHLRTLADKKIQYCMRRVRSLQDRIQQPNSPQPQGGALTELQSKQISPVQVLLTPEGKTESIRESGERGLSSSIALPVFHTEPHVPSHCLYPEPPNQLASSPSASDRSSQKCHTSSFSKLMTSSSSYKKIPAFPSAESHKSGNKLMGEMASQYKANTEEQTTGSLPTLTLYCSEEANKVPSPSPHQLIHPDEANQYNTNNESFSFPLHYSAVQLNTHANMPPAALSSVLLHNQDLIQISSTRSYINSYETLPLTAKKVEADSVNPFKSETPVNKGQVWSSIEQLQRHSNRAHKDVFQQTTSFLAEKSPTNLMHESCQNLSPPCQTLVSPLSRENRNWCSRSVQSVSDRPERSDFSTKPIGTHISGVHTQQVHGQYNENVANSSFTNNGHSSEKGGKMQLTDGSLHSIGSSLPVDCWVENVTRYYSSQPSYRNTEPHASPGDPPSFPNSMGRSQLQLHSQWNEDTKPEISELESLYQASLKASEGCRPMDDYVTRHSYGKPASATPVANKPCSTAVWGRSKTPTAEIERNVYGTLSYNSSPSYSTKMVTLCRWYDEDEMYSAENLRRIARSLSGTVIAKREETIVSSHSFEAPNMKKKHVEPRQRSTSSSSLTSLHNPPVLPFDPQHNPNPKQHLPCDPRVSSMSGEVRRVSELGNPKEHQKFLAVSDWSEGVSSENYHCVAVKYGTLPRTARNTFIKGKTPSAEPCVQSGAENVSGHGLNQNYGKLSLQADLSRMLQEKAGRKQSPDFYTTYHKLVQNVDPSGSKSLSRTNLSHPRSQGPMRVDIPPEEDWRKTVLAARS</sequence>
<keyword evidence="2" id="KW-0378">Hydrolase</keyword>